<keyword evidence="1" id="KW-0472">Membrane</keyword>
<reference evidence="3" key="1">
    <citation type="submission" date="2011-06" db="EMBL/GenBank/DDBJ databases">
        <authorList>
            <consortium name="US DOE Joint Genome Institute (JGI-PGF)"/>
            <person name="Lucas S."/>
            <person name="Han J."/>
            <person name="Lapidus A."/>
            <person name="Cheng J.-F."/>
            <person name="Goodwin L."/>
            <person name="Pitluck S."/>
            <person name="Peters L."/>
            <person name="Land M.L."/>
            <person name="Hauser L."/>
            <person name="Vogl K."/>
            <person name="Liu Z."/>
            <person name="Overmann J."/>
            <person name="Frigaard N.-U."/>
            <person name="Bryant D.A."/>
            <person name="Woyke T.J."/>
        </authorList>
    </citation>
    <scope>NUCLEOTIDE SEQUENCE [LARGE SCALE GENOMIC DNA]</scope>
    <source>
        <strain evidence="3">970</strain>
    </source>
</reference>
<dbReference type="AlphaFoldDB" id="H8YZA6"/>
<dbReference type="HOGENOM" id="CLU_849757_0_0_6"/>
<feature type="transmembrane region" description="Helical" evidence="1">
    <location>
        <begin position="12"/>
        <end position="32"/>
    </location>
</feature>
<keyword evidence="1" id="KW-0812">Transmembrane</keyword>
<dbReference type="STRING" id="631362.Thi970DRAFT_02274"/>
<evidence type="ECO:0008006" key="4">
    <source>
        <dbReference type="Google" id="ProtNLM"/>
    </source>
</evidence>
<keyword evidence="3" id="KW-1185">Reference proteome</keyword>
<name>H8YZA6_9GAMM</name>
<evidence type="ECO:0000256" key="1">
    <source>
        <dbReference type="SAM" id="Phobius"/>
    </source>
</evidence>
<protein>
    <recommendedName>
        <fullName evidence="4">ABC-type transport system involved in resistance to organic solvents, periplasmic component</fullName>
    </recommendedName>
</protein>
<evidence type="ECO:0000313" key="2">
    <source>
        <dbReference type="EMBL" id="EIC22033.1"/>
    </source>
</evidence>
<sequence>MRHNTLTLQNRVVGTVVLLLVIWAVVSLVGYLRERQGGASYFTLTTDVMGVQVGSIATLNGFEIGQVTSVSLESGDGQVQTAAELLFRVDFQIVAPVVFPARETFLNVEEVNPVAPARLVIKQLPGTAAGDTAEAPDGLDSTRVIYPCPAPQPPVGELIASGGCIPTLAIEEDMRPGLSGLIDAGTDALTTATKTLGTLDTTIAEFAILAKEVRGNNERLAVMLSDQPGSLYRLPAALEDSATRMADVTEQLRGDMVERVDRMITPETIASLARSIAQLEELIATTGRGSQETLENLAAITRGLNRITWELERDPVGFLRGSGGGTR</sequence>
<dbReference type="EMBL" id="JH603169">
    <property type="protein sequence ID" value="EIC22033.1"/>
    <property type="molecule type" value="Genomic_DNA"/>
</dbReference>
<gene>
    <name evidence="2" type="ORF">Thi970DRAFT_02274</name>
</gene>
<reference evidence="2 3" key="2">
    <citation type="submission" date="2011-11" db="EMBL/GenBank/DDBJ databases">
        <authorList>
            <consortium name="US DOE Joint Genome Institute"/>
            <person name="Lucas S."/>
            <person name="Han J."/>
            <person name="Lapidus A."/>
            <person name="Cheng J.-F."/>
            <person name="Goodwin L."/>
            <person name="Pitluck S."/>
            <person name="Peters L."/>
            <person name="Ovchinnikova G."/>
            <person name="Zhang X."/>
            <person name="Detter J.C."/>
            <person name="Han C."/>
            <person name="Tapia R."/>
            <person name="Land M."/>
            <person name="Hauser L."/>
            <person name="Kyrpides N."/>
            <person name="Ivanova N."/>
            <person name="Pagani I."/>
            <person name="Vogl K."/>
            <person name="Liu Z."/>
            <person name="Overmann J."/>
            <person name="Frigaard N.-U."/>
            <person name="Bryant D."/>
            <person name="Woyke T."/>
        </authorList>
    </citation>
    <scope>NUCLEOTIDE SEQUENCE [LARGE SCALE GENOMIC DNA]</scope>
    <source>
        <strain evidence="2 3">970</strain>
    </source>
</reference>
<dbReference type="Proteomes" id="UP000002964">
    <property type="component" value="Unassembled WGS sequence"/>
</dbReference>
<accession>H8YZA6</accession>
<keyword evidence="1" id="KW-1133">Transmembrane helix</keyword>
<evidence type="ECO:0000313" key="3">
    <source>
        <dbReference type="Proteomes" id="UP000002964"/>
    </source>
</evidence>
<proteinExistence type="predicted"/>
<organism evidence="2 3">
    <name type="scientific">Thiorhodovibrio frisius</name>
    <dbReference type="NCBI Taxonomy" id="631362"/>
    <lineage>
        <taxon>Bacteria</taxon>
        <taxon>Pseudomonadati</taxon>
        <taxon>Pseudomonadota</taxon>
        <taxon>Gammaproteobacteria</taxon>
        <taxon>Chromatiales</taxon>
        <taxon>Chromatiaceae</taxon>
        <taxon>Thiorhodovibrio</taxon>
    </lineage>
</organism>